<keyword evidence="5" id="KW-0675">Receptor</keyword>
<dbReference type="InterPro" id="IPR007822">
    <property type="entry name" value="LANC-like"/>
</dbReference>
<protein>
    <submittedName>
        <fullName evidence="5">G protein coupled receptor</fullName>
    </submittedName>
</protein>
<comment type="similarity">
    <text evidence="1">Belongs to the LanC-like protein family.</text>
</comment>
<dbReference type="InterPro" id="IPR020464">
    <property type="entry name" value="LanC-like_prot_euk"/>
</dbReference>
<evidence type="ECO:0000313" key="5">
    <source>
        <dbReference type="EMBL" id="KEH38770.1"/>
    </source>
</evidence>
<dbReference type="GO" id="GO:0046872">
    <property type="term" value="F:metal ion binding"/>
    <property type="evidence" value="ECO:0007669"/>
    <property type="project" value="UniProtKB-KW"/>
</dbReference>
<reference evidence="5 7" key="2">
    <citation type="journal article" date="2014" name="BMC Genomics">
        <title>An improved genome release (version Mt4.0) for the model legume Medicago truncatula.</title>
        <authorList>
            <person name="Tang H."/>
            <person name="Krishnakumar V."/>
            <person name="Bidwell S."/>
            <person name="Rosen B."/>
            <person name="Chan A."/>
            <person name="Zhou S."/>
            <person name="Gentzbittel L."/>
            <person name="Childs K.L."/>
            <person name="Yandell M."/>
            <person name="Gundlach H."/>
            <person name="Mayer K.F."/>
            <person name="Schwartz D.C."/>
            <person name="Town C.D."/>
        </authorList>
    </citation>
    <scope>GENOME REANNOTATION</scope>
    <source>
        <strain evidence="5">A17</strain>
        <strain evidence="6 7">cv. Jemalong A17</strain>
    </source>
</reference>
<dbReference type="Gene3D" id="1.50.10.10">
    <property type="match status" value="1"/>
</dbReference>
<dbReference type="GO" id="GO:0005886">
    <property type="term" value="C:plasma membrane"/>
    <property type="evidence" value="ECO:0000318"/>
    <property type="project" value="GO_Central"/>
</dbReference>
<evidence type="ECO:0000256" key="4">
    <source>
        <dbReference type="PIRSR" id="PIRSR607822-1"/>
    </source>
</evidence>
<evidence type="ECO:0000256" key="1">
    <source>
        <dbReference type="ARBA" id="ARBA00007179"/>
    </source>
</evidence>
<dbReference type="EMBL" id="CM001218">
    <property type="protein sequence ID" value="KEH38770.1"/>
    <property type="molecule type" value="Genomic_DNA"/>
</dbReference>
<keyword evidence="7" id="KW-1185">Reference proteome</keyword>
<feature type="binding site" evidence="4">
    <location>
        <position position="336"/>
    </location>
    <ligand>
        <name>Zn(2+)</name>
        <dbReference type="ChEBI" id="CHEBI:29105"/>
    </ligand>
</feature>
<dbReference type="SMART" id="SM01260">
    <property type="entry name" value="LANC_like"/>
    <property type="match status" value="1"/>
</dbReference>
<dbReference type="SUPFAM" id="SSF158745">
    <property type="entry name" value="LanC-like"/>
    <property type="match status" value="1"/>
</dbReference>
<dbReference type="SMR" id="A0A072VKU4"/>
<dbReference type="STRING" id="3880.A0A072VKU4"/>
<evidence type="ECO:0000256" key="3">
    <source>
        <dbReference type="ARBA" id="ARBA00022833"/>
    </source>
</evidence>
<name>A0A072VKU4_MEDTR</name>
<gene>
    <name evidence="6" type="primary">25487369</name>
    <name evidence="5" type="ordered locus">MTR_2g079700</name>
</gene>
<dbReference type="GO" id="GO:0005975">
    <property type="term" value="P:carbohydrate metabolic process"/>
    <property type="evidence" value="ECO:0007669"/>
    <property type="project" value="InterPro"/>
</dbReference>
<dbReference type="PRINTS" id="PR01950">
    <property type="entry name" value="LANCSUPER"/>
</dbReference>
<dbReference type="AlphaFoldDB" id="A0A072VKU4"/>
<dbReference type="GO" id="GO:0031179">
    <property type="term" value="P:peptide modification"/>
    <property type="evidence" value="ECO:0007669"/>
    <property type="project" value="InterPro"/>
</dbReference>
<dbReference type="InterPro" id="IPR012341">
    <property type="entry name" value="6hp_glycosidase-like_sf"/>
</dbReference>
<dbReference type="PANTHER" id="PTHR12736:SF7">
    <property type="entry name" value="LANC-LIKE PROTEIN 3"/>
    <property type="match status" value="1"/>
</dbReference>
<dbReference type="KEGG" id="mtr:25487369"/>
<dbReference type="EnsemblPlants" id="KEH38770">
    <property type="protein sequence ID" value="KEH38770"/>
    <property type="gene ID" value="MTR_2g079700"/>
</dbReference>
<dbReference type="CDD" id="cd04794">
    <property type="entry name" value="euk_LANCL"/>
    <property type="match status" value="1"/>
</dbReference>
<accession>A0A072VKU4</accession>
<organism evidence="5 7">
    <name type="scientific">Medicago truncatula</name>
    <name type="common">Barrel medic</name>
    <name type="synonym">Medicago tribuloides</name>
    <dbReference type="NCBI Taxonomy" id="3880"/>
    <lineage>
        <taxon>Eukaryota</taxon>
        <taxon>Viridiplantae</taxon>
        <taxon>Streptophyta</taxon>
        <taxon>Embryophyta</taxon>
        <taxon>Tracheophyta</taxon>
        <taxon>Spermatophyta</taxon>
        <taxon>Magnoliopsida</taxon>
        <taxon>eudicotyledons</taxon>
        <taxon>Gunneridae</taxon>
        <taxon>Pentapetalae</taxon>
        <taxon>rosids</taxon>
        <taxon>fabids</taxon>
        <taxon>Fabales</taxon>
        <taxon>Fabaceae</taxon>
        <taxon>Papilionoideae</taxon>
        <taxon>50 kb inversion clade</taxon>
        <taxon>NPAAA clade</taxon>
        <taxon>Hologalegina</taxon>
        <taxon>IRL clade</taxon>
        <taxon>Trifolieae</taxon>
        <taxon>Medicago</taxon>
    </lineage>
</organism>
<proteinExistence type="inferred from homology"/>
<dbReference type="Pfam" id="PF05147">
    <property type="entry name" value="LANC_like"/>
    <property type="match status" value="1"/>
</dbReference>
<evidence type="ECO:0000256" key="2">
    <source>
        <dbReference type="ARBA" id="ARBA00022723"/>
    </source>
</evidence>
<sequence length="417" mass="46518">MSDRFFPNNLPPFTAGAETTLEDEEEEATSSQTPTQHSLTSLLSLPYQTLTSKLQATALHFKQSVVSETWGSGVNRVKDYTLYTGVLGTAYLVFKSYQVSKNVDDLNLCLKIVKACDSASANSSRVTFICGRAGVCALGAVIAKHAGDERLLDYYLRQFKEIELPCDLPYELLYGRTGYLWACSFLNKHVGKDTIPTTYMRPIVDEVITTGRKLAHKGRCPLMYEWHGKKYWGAAHGLAGIMNVLMDMELKPDEVEDIKGTLRYMIKNRFSSGNYPSSEGSESDRLVHWCHGAPGVTLTLVKAAEVFGDREFLQAAEDAGEVVWKRGLLKRVGICHGISGNTYVFLSLYRLTGNKEYLYRAKGFSCFLLDRAQELIGQGKMHGGDRPYSLFEGLGGMTYTFVDMIDPQVARFPGYEL</sequence>
<dbReference type="FunFam" id="1.50.10.10:FF:000035">
    <property type="entry name" value="LanC-like protein 2"/>
    <property type="match status" value="1"/>
</dbReference>
<dbReference type="OrthoDB" id="10257263at2759"/>
<keyword evidence="3 4" id="KW-0862">Zinc</keyword>
<evidence type="ECO:0000313" key="6">
    <source>
        <dbReference type="EnsemblPlants" id="KEH38770"/>
    </source>
</evidence>
<feature type="binding site" evidence="4">
    <location>
        <position position="335"/>
    </location>
    <ligand>
        <name>Zn(2+)</name>
        <dbReference type="ChEBI" id="CHEBI:29105"/>
    </ligand>
</feature>
<reference evidence="5 7" key="1">
    <citation type="journal article" date="2011" name="Nature">
        <title>The Medicago genome provides insight into the evolution of rhizobial symbioses.</title>
        <authorList>
            <person name="Young N.D."/>
            <person name="Debelle F."/>
            <person name="Oldroyd G.E."/>
            <person name="Geurts R."/>
            <person name="Cannon S.B."/>
            <person name="Udvardi M.K."/>
            <person name="Benedito V.A."/>
            <person name="Mayer K.F."/>
            <person name="Gouzy J."/>
            <person name="Schoof H."/>
            <person name="Van de Peer Y."/>
            <person name="Proost S."/>
            <person name="Cook D.R."/>
            <person name="Meyers B.C."/>
            <person name="Spannagl M."/>
            <person name="Cheung F."/>
            <person name="De Mita S."/>
            <person name="Krishnakumar V."/>
            <person name="Gundlach H."/>
            <person name="Zhou S."/>
            <person name="Mudge J."/>
            <person name="Bharti A.K."/>
            <person name="Murray J.D."/>
            <person name="Naoumkina M.A."/>
            <person name="Rosen B."/>
            <person name="Silverstein K.A."/>
            <person name="Tang H."/>
            <person name="Rombauts S."/>
            <person name="Zhao P.X."/>
            <person name="Zhou P."/>
            <person name="Barbe V."/>
            <person name="Bardou P."/>
            <person name="Bechner M."/>
            <person name="Bellec A."/>
            <person name="Berger A."/>
            <person name="Berges H."/>
            <person name="Bidwell S."/>
            <person name="Bisseling T."/>
            <person name="Choisne N."/>
            <person name="Couloux A."/>
            <person name="Denny R."/>
            <person name="Deshpande S."/>
            <person name="Dai X."/>
            <person name="Doyle J.J."/>
            <person name="Dudez A.M."/>
            <person name="Farmer A.D."/>
            <person name="Fouteau S."/>
            <person name="Franken C."/>
            <person name="Gibelin C."/>
            <person name="Gish J."/>
            <person name="Goldstein S."/>
            <person name="Gonzalez A.J."/>
            <person name="Green P.J."/>
            <person name="Hallab A."/>
            <person name="Hartog M."/>
            <person name="Hua A."/>
            <person name="Humphray S.J."/>
            <person name="Jeong D.H."/>
            <person name="Jing Y."/>
            <person name="Jocker A."/>
            <person name="Kenton S.M."/>
            <person name="Kim D.J."/>
            <person name="Klee K."/>
            <person name="Lai H."/>
            <person name="Lang C."/>
            <person name="Lin S."/>
            <person name="Macmil S.L."/>
            <person name="Magdelenat G."/>
            <person name="Matthews L."/>
            <person name="McCorrison J."/>
            <person name="Monaghan E.L."/>
            <person name="Mun J.H."/>
            <person name="Najar F.Z."/>
            <person name="Nicholson C."/>
            <person name="Noirot C."/>
            <person name="O'Bleness M."/>
            <person name="Paule C.R."/>
            <person name="Poulain J."/>
            <person name="Prion F."/>
            <person name="Qin B."/>
            <person name="Qu C."/>
            <person name="Retzel E.F."/>
            <person name="Riddle C."/>
            <person name="Sallet E."/>
            <person name="Samain S."/>
            <person name="Samson N."/>
            <person name="Sanders I."/>
            <person name="Saurat O."/>
            <person name="Scarpelli C."/>
            <person name="Schiex T."/>
            <person name="Segurens B."/>
            <person name="Severin A.J."/>
            <person name="Sherrier D.J."/>
            <person name="Shi R."/>
            <person name="Sims S."/>
            <person name="Singer S.R."/>
            <person name="Sinharoy S."/>
            <person name="Sterck L."/>
            <person name="Viollet A."/>
            <person name="Wang B.B."/>
            <person name="Wang K."/>
            <person name="Wang M."/>
            <person name="Wang X."/>
            <person name="Warfsmann J."/>
            <person name="Weissenbach J."/>
            <person name="White D.D."/>
            <person name="White J.D."/>
            <person name="Wiley G.B."/>
            <person name="Wincker P."/>
            <person name="Xing Y."/>
            <person name="Yang L."/>
            <person name="Yao Z."/>
            <person name="Ying F."/>
            <person name="Zhai J."/>
            <person name="Zhou L."/>
            <person name="Zuber A."/>
            <person name="Denarie J."/>
            <person name="Dixon R.A."/>
            <person name="May G.D."/>
            <person name="Schwartz D.C."/>
            <person name="Rogers J."/>
            <person name="Quetier F."/>
            <person name="Town C.D."/>
            <person name="Roe B.A."/>
        </authorList>
    </citation>
    <scope>NUCLEOTIDE SEQUENCE [LARGE SCALE GENOMIC DNA]</scope>
    <source>
        <strain evidence="5">A17</strain>
        <strain evidence="6 7">cv. Jemalong A17</strain>
    </source>
</reference>
<keyword evidence="2 4" id="KW-0479">Metal-binding</keyword>
<dbReference type="Proteomes" id="UP000002051">
    <property type="component" value="Chromosome 2"/>
</dbReference>
<dbReference type="PRINTS" id="PR01951">
    <property type="entry name" value="LANCEUKARYTE"/>
</dbReference>
<dbReference type="HOGENOM" id="CLU_036244_0_1_1"/>
<feature type="binding site" evidence="4">
    <location>
        <position position="290"/>
    </location>
    <ligand>
        <name>Zn(2+)</name>
        <dbReference type="ChEBI" id="CHEBI:29105"/>
    </ligand>
</feature>
<dbReference type="PANTHER" id="PTHR12736">
    <property type="entry name" value="LANC-LIKE PROTEIN"/>
    <property type="match status" value="1"/>
</dbReference>
<evidence type="ECO:0000313" key="7">
    <source>
        <dbReference type="Proteomes" id="UP000002051"/>
    </source>
</evidence>
<reference evidence="6" key="3">
    <citation type="submission" date="2015-04" db="UniProtKB">
        <authorList>
            <consortium name="EnsemblPlants"/>
        </authorList>
    </citation>
    <scope>IDENTIFICATION</scope>
    <source>
        <strain evidence="6">cv. Jemalong A17</strain>
    </source>
</reference>